<proteinExistence type="predicted"/>
<accession>A0A6N7QYD0</accession>
<keyword evidence="2" id="KW-1185">Reference proteome</keyword>
<dbReference type="RefSeq" id="WP_153835688.1">
    <property type="nucleotide sequence ID" value="NZ_JBHUMW010000091.1"/>
</dbReference>
<protein>
    <submittedName>
        <fullName evidence="1">Alkaline phosphatase family protein</fullName>
    </submittedName>
</protein>
<dbReference type="InterPro" id="IPR002591">
    <property type="entry name" value="Phosphodiest/P_Trfase"/>
</dbReference>
<dbReference type="Pfam" id="PF01663">
    <property type="entry name" value="Phosphodiest"/>
    <property type="match status" value="1"/>
</dbReference>
<dbReference type="PANTHER" id="PTHR10151">
    <property type="entry name" value="ECTONUCLEOTIDE PYROPHOSPHATASE/PHOSPHODIESTERASE"/>
    <property type="match status" value="1"/>
</dbReference>
<dbReference type="SUPFAM" id="SSF53649">
    <property type="entry name" value="Alkaline phosphatase-like"/>
    <property type="match status" value="1"/>
</dbReference>
<dbReference type="Gene3D" id="3.40.720.10">
    <property type="entry name" value="Alkaline Phosphatase, subunit A"/>
    <property type="match status" value="1"/>
</dbReference>
<comment type="caution">
    <text evidence="1">The sequence shown here is derived from an EMBL/GenBank/DDBJ whole genome shotgun (WGS) entry which is preliminary data.</text>
</comment>
<evidence type="ECO:0000313" key="1">
    <source>
        <dbReference type="EMBL" id="MRI67068.1"/>
    </source>
</evidence>
<dbReference type="AlphaFoldDB" id="A0A6N7QYD0"/>
<dbReference type="Proteomes" id="UP000435187">
    <property type="component" value="Unassembled WGS sequence"/>
</dbReference>
<reference evidence="1 2" key="1">
    <citation type="submission" date="2019-10" db="EMBL/GenBank/DDBJ databases">
        <title>Gracilibacillus salitolerans sp. nov., a moderate halophile isolated from a saline soil in northwest China.</title>
        <authorList>
            <person name="Gan L."/>
        </authorList>
    </citation>
    <scope>NUCLEOTIDE SEQUENCE [LARGE SCALE GENOMIC DNA]</scope>
    <source>
        <strain evidence="1 2">TP2-8</strain>
    </source>
</reference>
<name>A0A6N7QYD0_9BACI</name>
<dbReference type="EMBL" id="WJEE01000025">
    <property type="protein sequence ID" value="MRI67068.1"/>
    <property type="molecule type" value="Genomic_DNA"/>
</dbReference>
<sequence>MTKEHVVVLDIISLSPALLSDKTLTPNIQKLLNEGKHTKIKPVFPAVTGTMQATYITGKPPSEHGIICNGLPDRDYKEVEMWNQYMIPIQGEKLWERLKHEDPSAETAILFWQFSKLTTADYVVTPAPFHLDDKMIQWYDSKPRDLYPRLKEKYGAFDLSTFWGPLASFKSSEWIAKAALDVLEEFGPRLSLVYLPNMDYHTQRFGPESQQAKHAVKEIDQLIGEFVEALEKRNLKEKTRLVLLSEYNFNQVDQPVMINQILNKSGYIAVKQVEGQDFLDLEMSSAFALADHQLAHIYINKEEDIPVVKKLLEETPGIAEVWGEEEKIVNGINHERSGELIAIAERNSWFVYYWWLDNEAAPEFAYTVDIHRKPGYDPVELFVNPKTYKIPLEPERIQGSHGLPARNEEDLVSMIVTGNDIDLPNQIKATDVHDIILDLALNKSKVNA</sequence>
<dbReference type="InterPro" id="IPR017850">
    <property type="entry name" value="Alkaline_phosphatase_core_sf"/>
</dbReference>
<evidence type="ECO:0000313" key="2">
    <source>
        <dbReference type="Proteomes" id="UP000435187"/>
    </source>
</evidence>
<dbReference type="GO" id="GO:0016787">
    <property type="term" value="F:hydrolase activity"/>
    <property type="evidence" value="ECO:0007669"/>
    <property type="project" value="UniProtKB-ARBA"/>
</dbReference>
<organism evidence="1 2">
    <name type="scientific">Gracilibacillus thailandensis</name>
    <dbReference type="NCBI Taxonomy" id="563735"/>
    <lineage>
        <taxon>Bacteria</taxon>
        <taxon>Bacillati</taxon>
        <taxon>Bacillota</taxon>
        <taxon>Bacilli</taxon>
        <taxon>Bacillales</taxon>
        <taxon>Bacillaceae</taxon>
        <taxon>Gracilibacillus</taxon>
    </lineage>
</organism>
<gene>
    <name evidence="1" type="ORF">GH885_12055</name>
</gene>
<dbReference type="PANTHER" id="PTHR10151:SF120">
    <property type="entry name" value="BIS(5'-ADENOSYL)-TRIPHOSPHATASE"/>
    <property type="match status" value="1"/>
</dbReference>